<dbReference type="eggNOG" id="ENOG502QUQC">
    <property type="taxonomic scope" value="Eukaryota"/>
</dbReference>
<gene>
    <name evidence="2" type="ORF">CL6EHI_174990</name>
</gene>
<dbReference type="PANTHER" id="PTHR31270:SF1">
    <property type="entry name" value="GLUTAMINYL-PEPTIDE CYCLOTRANSFERASE"/>
    <property type="match status" value="1"/>
</dbReference>
<proteinExistence type="predicted"/>
<dbReference type="VEuPathDB" id="AmoebaDB:EHI_174990"/>
<dbReference type="PANTHER" id="PTHR31270">
    <property type="entry name" value="GLUTAMINYL-PEPTIDE CYCLOTRANSFERASE"/>
    <property type="match status" value="1"/>
</dbReference>
<comment type="caution">
    <text evidence="2">The sequence shown here is derived from an EMBL/GenBank/DDBJ whole genome shotgun (WGS) entry which is preliminary data.</text>
</comment>
<accession>A0A175JLC3</accession>
<keyword evidence="2" id="KW-0808">Transferase</keyword>
<keyword evidence="1" id="KW-0732">Signal</keyword>
<dbReference type="SUPFAM" id="SSF50969">
    <property type="entry name" value="YVTN repeat-like/Quinoprotein amine dehydrogenase"/>
    <property type="match status" value="1"/>
</dbReference>
<feature type="signal peptide" evidence="1">
    <location>
        <begin position="1"/>
        <end position="17"/>
    </location>
</feature>
<name>A0A175JLC3_ENTHI</name>
<dbReference type="Pfam" id="PF05096">
    <property type="entry name" value="Glu_cyclase_2"/>
    <property type="match status" value="1"/>
</dbReference>
<sequence length="258" mass="29971">MIPKLLYIMFFIQFTLSVEIKQCITVNYESELFKGMNIIHSYPHNPHSFTQGLAILNNTLFESTGLYGKSSIRIVNKITGKTIRKTKLPNSFFGEGIAIINNELFQLTWKNRWVKVYNISNLKEVRNYRLPFQIKEGWGMTRINQSLGISDGSDQIYIVNPETFTIQHLIKVKRGNKPLYRINDIENINGYIFANIWYEDVICVIDLITGNVISEFWCNINKNPGEDVFNGLVYDPNKKTLLMTGKLWNKLYEVVLIK</sequence>
<dbReference type="AlphaFoldDB" id="A0A175JLC3"/>
<evidence type="ECO:0000313" key="3">
    <source>
        <dbReference type="Proteomes" id="UP000078387"/>
    </source>
</evidence>
<organism evidence="2 3">
    <name type="scientific">Entamoeba histolytica</name>
    <dbReference type="NCBI Taxonomy" id="5759"/>
    <lineage>
        <taxon>Eukaryota</taxon>
        <taxon>Amoebozoa</taxon>
        <taxon>Evosea</taxon>
        <taxon>Archamoebae</taxon>
        <taxon>Mastigamoebida</taxon>
        <taxon>Entamoebidae</taxon>
        <taxon>Entamoeba</taxon>
    </lineage>
</organism>
<dbReference type="VEuPathDB" id="AmoebaDB:EHI8A_065110"/>
<feature type="chain" id="PRO_5008039948" evidence="1">
    <location>
        <begin position="18"/>
        <end position="258"/>
    </location>
</feature>
<dbReference type="Gene3D" id="2.130.10.10">
    <property type="entry name" value="YVTN repeat-like/Quinoprotein amine dehydrogenase"/>
    <property type="match status" value="1"/>
</dbReference>
<dbReference type="VEuPathDB" id="AmoebaDB:EHI7A_052650"/>
<dbReference type="VEuPathDB" id="AmoebaDB:EHI5A_077930"/>
<dbReference type="VEuPathDB" id="AmoebaDB:KM1_101070"/>
<dbReference type="InterPro" id="IPR015943">
    <property type="entry name" value="WD40/YVTN_repeat-like_dom_sf"/>
</dbReference>
<reference evidence="2 3" key="1">
    <citation type="submission" date="2016-05" db="EMBL/GenBank/DDBJ databases">
        <title>First whole genome sequencing of Entamoeba histolytica HM1:IMSS-clone-6.</title>
        <authorList>
            <person name="Mukherjee Avik.K."/>
            <person name="Izumyama S."/>
            <person name="Nakada-Tsukui K."/>
            <person name="Nozaki T."/>
        </authorList>
    </citation>
    <scope>NUCLEOTIDE SEQUENCE [LARGE SCALE GENOMIC DNA]</scope>
    <source>
        <strain evidence="2 3">HM1:IMSS clone 6</strain>
    </source>
</reference>
<dbReference type="GO" id="GO:0016603">
    <property type="term" value="F:glutaminyl-peptide cyclotransferase activity"/>
    <property type="evidence" value="ECO:0007669"/>
    <property type="project" value="InterPro"/>
</dbReference>
<evidence type="ECO:0000313" key="2">
    <source>
        <dbReference type="EMBL" id="GAT94325.1"/>
    </source>
</evidence>
<dbReference type="InterPro" id="IPR007788">
    <property type="entry name" value="QCT"/>
</dbReference>
<protein>
    <submittedName>
        <fullName evidence="2">Glutamine cyclotransferase putative</fullName>
    </submittedName>
</protein>
<dbReference type="EMBL" id="BDEQ01000001">
    <property type="protein sequence ID" value="GAT94325.1"/>
    <property type="molecule type" value="Genomic_DNA"/>
</dbReference>
<evidence type="ECO:0000256" key="1">
    <source>
        <dbReference type="SAM" id="SignalP"/>
    </source>
</evidence>
<dbReference type="Proteomes" id="UP000078387">
    <property type="component" value="Unassembled WGS sequence"/>
</dbReference>
<dbReference type="InterPro" id="IPR011044">
    <property type="entry name" value="Quino_amine_DH_bsu"/>
</dbReference>